<keyword evidence="1" id="KW-0812">Transmembrane</keyword>
<evidence type="ECO:0000256" key="1">
    <source>
        <dbReference type="SAM" id="Phobius"/>
    </source>
</evidence>
<dbReference type="Proteomes" id="UP000700059">
    <property type="component" value="Unassembled WGS sequence"/>
</dbReference>
<proteinExistence type="predicted"/>
<evidence type="ECO:0000313" key="2">
    <source>
        <dbReference type="EMBL" id="MBX7490730.1"/>
    </source>
</evidence>
<dbReference type="RefSeq" id="WP_221532061.1">
    <property type="nucleotide sequence ID" value="NZ_JAIGYP010000005.1"/>
</dbReference>
<gene>
    <name evidence="2" type="ORF">K4G57_04535</name>
</gene>
<sequence length="61" mass="7087">MLDLFLVLLQVLFIGLKLAGKIQWSWWLVLLPMIIYIFLYIFLFFLVGGFLFGLGISLTAF</sequence>
<accession>A0ABS7JMX2</accession>
<dbReference type="EMBL" id="JAIGYQ010000005">
    <property type="protein sequence ID" value="MBX7490730.1"/>
    <property type="molecule type" value="Genomic_DNA"/>
</dbReference>
<keyword evidence="1" id="KW-1133">Transmembrane helix</keyword>
<comment type="caution">
    <text evidence="2">The sequence shown here is derived from an EMBL/GenBank/DDBJ whole genome shotgun (WGS) entry which is preliminary data.</text>
</comment>
<organism evidence="2 3">
    <name type="scientific">Helicobacter turcicus</name>
    <dbReference type="NCBI Taxonomy" id="2867412"/>
    <lineage>
        <taxon>Bacteria</taxon>
        <taxon>Pseudomonadati</taxon>
        <taxon>Campylobacterota</taxon>
        <taxon>Epsilonproteobacteria</taxon>
        <taxon>Campylobacterales</taxon>
        <taxon>Helicobacteraceae</taxon>
        <taxon>Helicobacter</taxon>
    </lineage>
</organism>
<keyword evidence="3" id="KW-1185">Reference proteome</keyword>
<protein>
    <submittedName>
        <fullName evidence="2">Uncharacterized protein</fullName>
    </submittedName>
</protein>
<keyword evidence="1" id="KW-0472">Membrane</keyword>
<name>A0ABS7JMX2_9HELI</name>
<feature type="transmembrane region" description="Helical" evidence="1">
    <location>
        <begin position="29"/>
        <end position="56"/>
    </location>
</feature>
<reference evidence="2 3" key="1">
    <citation type="submission" date="2021-08" db="EMBL/GenBank/DDBJ databases">
        <title>Helicobacter spp. isolated from feces of Anatolian Ground Squirrel (Spermophilus xanthoprymnus) in Turkey.</title>
        <authorList>
            <person name="Aydin F."/>
            <person name="Abay S."/>
            <person name="Kayman T."/>
            <person name="Karakaya E."/>
            <person name="Saticioglu I.B."/>
        </authorList>
    </citation>
    <scope>NUCLEOTIDE SEQUENCE [LARGE SCALE GENOMIC DNA]</scope>
    <source>
        <strain evidence="2 3">Faydin-H70</strain>
    </source>
</reference>
<evidence type="ECO:0000313" key="3">
    <source>
        <dbReference type="Proteomes" id="UP000700059"/>
    </source>
</evidence>